<comment type="caution">
    <text evidence="2">The sequence shown here is derived from an EMBL/GenBank/DDBJ whole genome shotgun (WGS) entry which is preliminary data.</text>
</comment>
<proteinExistence type="predicted"/>
<dbReference type="Gene3D" id="1.20.1290.10">
    <property type="entry name" value="AhpD-like"/>
    <property type="match status" value="1"/>
</dbReference>
<protein>
    <submittedName>
        <fullName evidence="2">Carboxymuconolactone decarboxylase</fullName>
    </submittedName>
</protein>
<feature type="domain" description="Carboxymuconolactone decarboxylase-like" evidence="1">
    <location>
        <begin position="40"/>
        <end position="123"/>
    </location>
</feature>
<keyword evidence="3" id="KW-1185">Reference proteome</keyword>
<dbReference type="RefSeq" id="WP_030887748.1">
    <property type="nucleotide sequence ID" value="NZ_JBEZAH010000005.1"/>
</dbReference>
<evidence type="ECO:0000313" key="3">
    <source>
        <dbReference type="Proteomes" id="UP000037020"/>
    </source>
</evidence>
<accession>A0ABR5J860</accession>
<dbReference type="InterPro" id="IPR052512">
    <property type="entry name" value="4CMD/NDH-1_regulator"/>
</dbReference>
<name>A0ABR5J860_9ACTN</name>
<sequence length="134" mass="14509">MTDQIQDKSERYQRGIAYYNNLHQDSAGEASFDALEAIAPGFADLLIEFTLGDVFTRPGLSVKTRELLTVAGLTTMGTAPLQLKTHIDSALNAGNTKEEIVETITQMAVFAGFPAALNAFFVLGEVLQDRAGKQ</sequence>
<dbReference type="InterPro" id="IPR003779">
    <property type="entry name" value="CMD-like"/>
</dbReference>
<dbReference type="EMBL" id="LGUT01001105">
    <property type="protein sequence ID" value="KOG89633.1"/>
    <property type="molecule type" value="Genomic_DNA"/>
</dbReference>
<dbReference type="Pfam" id="PF02627">
    <property type="entry name" value="CMD"/>
    <property type="match status" value="1"/>
</dbReference>
<evidence type="ECO:0000259" key="1">
    <source>
        <dbReference type="Pfam" id="PF02627"/>
    </source>
</evidence>
<organism evidence="2 3">
    <name type="scientific">Streptomyces varsoviensis</name>
    <dbReference type="NCBI Taxonomy" id="67373"/>
    <lineage>
        <taxon>Bacteria</taxon>
        <taxon>Bacillati</taxon>
        <taxon>Actinomycetota</taxon>
        <taxon>Actinomycetes</taxon>
        <taxon>Kitasatosporales</taxon>
        <taxon>Streptomycetaceae</taxon>
        <taxon>Streptomyces</taxon>
    </lineage>
</organism>
<dbReference type="InterPro" id="IPR029032">
    <property type="entry name" value="AhpD-like"/>
</dbReference>
<dbReference type="Proteomes" id="UP000037020">
    <property type="component" value="Unassembled WGS sequence"/>
</dbReference>
<evidence type="ECO:0000313" key="2">
    <source>
        <dbReference type="EMBL" id="KOG89633.1"/>
    </source>
</evidence>
<gene>
    <name evidence="2" type="ORF">ADK38_13190</name>
</gene>
<dbReference type="SUPFAM" id="SSF69118">
    <property type="entry name" value="AhpD-like"/>
    <property type="match status" value="1"/>
</dbReference>
<dbReference type="PANTHER" id="PTHR33570">
    <property type="entry name" value="4-CARBOXYMUCONOLACTONE DECARBOXYLASE FAMILY PROTEIN"/>
    <property type="match status" value="1"/>
</dbReference>
<dbReference type="PANTHER" id="PTHR33570:SF10">
    <property type="entry name" value="GAMMA-CARBOXYMUCONOLACTONE DECARBOXYLASE"/>
    <property type="match status" value="1"/>
</dbReference>
<reference evidence="2 3" key="1">
    <citation type="submission" date="2015-07" db="EMBL/GenBank/DDBJ databases">
        <authorList>
            <person name="Ju K.-S."/>
            <person name="Doroghazi J.R."/>
            <person name="Metcalf W.W."/>
        </authorList>
    </citation>
    <scope>NUCLEOTIDE SEQUENCE [LARGE SCALE GENOMIC DNA]</scope>
    <source>
        <strain evidence="2 3">NRRL B-3589</strain>
    </source>
</reference>